<keyword evidence="1" id="KW-0812">Transmembrane</keyword>
<accession>A0A0L6UTZ6</accession>
<keyword evidence="1" id="KW-0472">Membrane</keyword>
<evidence type="ECO:0000256" key="1">
    <source>
        <dbReference type="SAM" id="Phobius"/>
    </source>
</evidence>
<evidence type="ECO:0000313" key="3">
    <source>
        <dbReference type="Proteomes" id="UP000037035"/>
    </source>
</evidence>
<protein>
    <submittedName>
        <fullName evidence="2">Uncharacterized protein</fullName>
    </submittedName>
</protein>
<comment type="caution">
    <text evidence="2">The sequence shown here is derived from an EMBL/GenBank/DDBJ whole genome shotgun (WGS) entry which is preliminary data.</text>
</comment>
<reference evidence="2 3" key="1">
    <citation type="submission" date="2015-08" db="EMBL/GenBank/DDBJ databases">
        <title>Next Generation Sequencing and Analysis of the Genome of Puccinia sorghi L Schw, the Causal Agent of Maize Common Rust.</title>
        <authorList>
            <person name="Rochi L."/>
            <person name="Burguener G."/>
            <person name="Darino M."/>
            <person name="Turjanski A."/>
            <person name="Kreff E."/>
            <person name="Dieguez M.J."/>
            <person name="Sacco F."/>
        </authorList>
    </citation>
    <scope>NUCLEOTIDE SEQUENCE [LARGE SCALE GENOMIC DNA]</scope>
    <source>
        <strain evidence="2 3">RO10H11247</strain>
    </source>
</reference>
<name>A0A0L6UTZ6_9BASI</name>
<gene>
    <name evidence="2" type="ORF">VP01_3730g7</name>
</gene>
<dbReference type="VEuPathDB" id="FungiDB:VP01_3730g7"/>
<organism evidence="2 3">
    <name type="scientific">Puccinia sorghi</name>
    <dbReference type="NCBI Taxonomy" id="27349"/>
    <lineage>
        <taxon>Eukaryota</taxon>
        <taxon>Fungi</taxon>
        <taxon>Dikarya</taxon>
        <taxon>Basidiomycota</taxon>
        <taxon>Pucciniomycotina</taxon>
        <taxon>Pucciniomycetes</taxon>
        <taxon>Pucciniales</taxon>
        <taxon>Pucciniaceae</taxon>
        <taxon>Puccinia</taxon>
    </lineage>
</organism>
<sequence length="123" mass="13912">MCGHFLQFGIDCDPVLLFTPPSGCKTSKLFWTSALEGATLKFNLQAVPNGKRSDKGFKPETHYSILSNLNSISLVIFIFSFNWLAFMNNFFFIQGLKKDYDKFLELKNASGLCGMKKPGRTFH</sequence>
<proteinExistence type="predicted"/>
<dbReference type="AlphaFoldDB" id="A0A0L6UTZ6"/>
<dbReference type="EMBL" id="LAVV01008758">
    <property type="protein sequence ID" value="KNZ52011.1"/>
    <property type="molecule type" value="Genomic_DNA"/>
</dbReference>
<keyword evidence="3" id="KW-1185">Reference proteome</keyword>
<feature type="transmembrane region" description="Helical" evidence="1">
    <location>
        <begin position="72"/>
        <end position="93"/>
    </location>
</feature>
<dbReference type="Proteomes" id="UP000037035">
    <property type="component" value="Unassembled WGS sequence"/>
</dbReference>
<evidence type="ECO:0000313" key="2">
    <source>
        <dbReference type="EMBL" id="KNZ52011.1"/>
    </source>
</evidence>
<keyword evidence="1" id="KW-1133">Transmembrane helix</keyword>